<dbReference type="EMBL" id="CP031310">
    <property type="protein sequence ID" value="QCC50479.1"/>
    <property type="molecule type" value="Genomic_DNA"/>
</dbReference>
<dbReference type="SMART" id="SM00382">
    <property type="entry name" value="AAA"/>
    <property type="match status" value="1"/>
</dbReference>
<comment type="subunit">
    <text evidence="13 15">Homohexamer. Organized in a ring with a central cavity.</text>
</comment>
<accession>A0A4D6H9A8</accession>
<comment type="similarity">
    <text evidence="2 15">Belongs to the peptidase S16 family. Archaeal LonB subfamily.</text>
</comment>
<dbReference type="GO" id="GO:0030163">
    <property type="term" value="P:protein catabolic process"/>
    <property type="evidence" value="ECO:0007669"/>
    <property type="project" value="UniProtKB-UniRule"/>
</dbReference>
<dbReference type="AlphaFoldDB" id="A0A4D6H9A8"/>
<organism evidence="18 19">
    <name type="scientific">Halapricum salinum</name>
    <dbReference type="NCBI Taxonomy" id="1457250"/>
    <lineage>
        <taxon>Archaea</taxon>
        <taxon>Methanobacteriati</taxon>
        <taxon>Methanobacteriota</taxon>
        <taxon>Stenosarchaea group</taxon>
        <taxon>Halobacteria</taxon>
        <taxon>Halobacteriales</taxon>
        <taxon>Haloarculaceae</taxon>
        <taxon>Halapricum</taxon>
    </lineage>
</organism>
<dbReference type="Pfam" id="PF20436">
    <property type="entry name" value="LonB_AAA-LID"/>
    <property type="match status" value="1"/>
</dbReference>
<evidence type="ECO:0000313" key="19">
    <source>
        <dbReference type="Proteomes" id="UP000296706"/>
    </source>
</evidence>
<feature type="active site" evidence="14">
    <location>
        <position position="619"/>
    </location>
</feature>
<dbReference type="PROSITE" id="PS51786">
    <property type="entry name" value="LON_PROTEOLYTIC"/>
    <property type="match status" value="1"/>
</dbReference>
<dbReference type="InterPro" id="IPR046843">
    <property type="entry name" value="LonB_AAA-LID"/>
</dbReference>
<dbReference type="InterPro" id="IPR014721">
    <property type="entry name" value="Ribsml_uS5_D2-typ_fold_subgr"/>
</dbReference>
<feature type="compositionally biased region" description="Basic and acidic residues" evidence="16">
    <location>
        <begin position="1"/>
        <end position="18"/>
    </location>
</feature>
<dbReference type="InterPro" id="IPR003593">
    <property type="entry name" value="AAA+_ATPase"/>
</dbReference>
<dbReference type="Gene3D" id="3.30.230.10">
    <property type="match status" value="1"/>
</dbReference>
<dbReference type="CDD" id="cd00009">
    <property type="entry name" value="AAA"/>
    <property type="match status" value="1"/>
</dbReference>
<name>A0A4D6H9A8_9EURY</name>
<evidence type="ECO:0000256" key="4">
    <source>
        <dbReference type="ARBA" id="ARBA00022475"/>
    </source>
</evidence>
<evidence type="ECO:0000256" key="8">
    <source>
        <dbReference type="ARBA" id="ARBA00022801"/>
    </source>
</evidence>
<dbReference type="Pfam" id="PF00158">
    <property type="entry name" value="Sigma54_activat"/>
    <property type="match status" value="1"/>
</dbReference>
<evidence type="ECO:0000256" key="9">
    <source>
        <dbReference type="ARBA" id="ARBA00022825"/>
    </source>
</evidence>
<dbReference type="SUPFAM" id="SSF52540">
    <property type="entry name" value="P-loop containing nucleoside triphosphate hydrolases"/>
    <property type="match status" value="1"/>
</dbReference>
<dbReference type="Gene3D" id="3.40.50.300">
    <property type="entry name" value="P-loop containing nucleotide triphosphate hydrolases"/>
    <property type="match status" value="1"/>
</dbReference>
<reference evidence="18 19" key="1">
    <citation type="journal article" date="2019" name="Nat. Commun.">
        <title>A new type of DNA phosphorothioation-based antiviral system in archaea.</title>
        <authorList>
            <person name="Xiong L."/>
            <person name="Liu S."/>
            <person name="Chen S."/>
            <person name="Xiao Y."/>
            <person name="Zhu B."/>
            <person name="Gao Y."/>
            <person name="Zhang Y."/>
            <person name="Chen B."/>
            <person name="Luo J."/>
            <person name="Deng Z."/>
            <person name="Chen X."/>
            <person name="Wang L."/>
            <person name="Chen S."/>
        </authorList>
    </citation>
    <scope>NUCLEOTIDE SEQUENCE [LARGE SCALE GENOMIC DNA]</scope>
    <source>
        <strain evidence="18 19">CBA1105</strain>
    </source>
</reference>
<dbReference type="EC" id="3.4.21.-" evidence="15"/>
<dbReference type="InterPro" id="IPR027065">
    <property type="entry name" value="Lon_Prtase"/>
</dbReference>
<dbReference type="GeneID" id="39847029"/>
<keyword evidence="4 15" id="KW-1003">Cell membrane</keyword>
<dbReference type="GO" id="GO:0004176">
    <property type="term" value="F:ATP-dependent peptidase activity"/>
    <property type="evidence" value="ECO:0007669"/>
    <property type="project" value="UniProtKB-UniRule"/>
</dbReference>
<dbReference type="InterPro" id="IPR008269">
    <property type="entry name" value="Lon_proteolytic"/>
</dbReference>
<keyword evidence="6 15" id="KW-0812">Transmembrane</keyword>
<dbReference type="KEGG" id="hsn:DV733_04150"/>
<evidence type="ECO:0000256" key="6">
    <source>
        <dbReference type="ARBA" id="ARBA00022692"/>
    </source>
</evidence>
<protein>
    <recommendedName>
        <fullName evidence="3 15">Archaeal Lon protease</fullName>
        <ecNumber evidence="15">3.4.21.-</ecNumber>
    </recommendedName>
    <alternativeName>
        <fullName evidence="15">ATP-dependent protease La homolog</fullName>
    </alternativeName>
</protein>
<feature type="active site" evidence="14">
    <location>
        <position position="662"/>
    </location>
</feature>
<proteinExistence type="inferred from homology"/>
<dbReference type="NCBIfam" id="TIGR00764">
    <property type="entry name" value="lon_rel"/>
    <property type="match status" value="1"/>
</dbReference>
<dbReference type="GO" id="GO:0006355">
    <property type="term" value="P:regulation of DNA-templated transcription"/>
    <property type="evidence" value="ECO:0007669"/>
    <property type="project" value="InterPro"/>
</dbReference>
<dbReference type="InterPro" id="IPR027417">
    <property type="entry name" value="P-loop_NTPase"/>
</dbReference>
<dbReference type="Pfam" id="PF05362">
    <property type="entry name" value="Lon_C"/>
    <property type="match status" value="1"/>
</dbReference>
<evidence type="ECO:0000256" key="7">
    <source>
        <dbReference type="ARBA" id="ARBA00022741"/>
    </source>
</evidence>
<evidence type="ECO:0000259" key="17">
    <source>
        <dbReference type="PROSITE" id="PS51786"/>
    </source>
</evidence>
<evidence type="ECO:0000313" key="18">
    <source>
        <dbReference type="EMBL" id="QCC50479.1"/>
    </source>
</evidence>
<keyword evidence="12 15" id="KW-0472">Membrane</keyword>
<comment type="caution">
    <text evidence="15">Lacks conserved residue(s) required for the propagation of feature annotation.</text>
</comment>
<evidence type="ECO:0000256" key="14">
    <source>
        <dbReference type="PROSITE-ProRule" id="PRU01122"/>
    </source>
</evidence>
<keyword evidence="11 15" id="KW-1133">Transmembrane helix</keyword>
<keyword evidence="9 14" id="KW-0720">Serine protease</keyword>
<evidence type="ECO:0000256" key="16">
    <source>
        <dbReference type="SAM" id="MobiDB-lite"/>
    </source>
</evidence>
<evidence type="ECO:0000256" key="3">
    <source>
        <dbReference type="ARBA" id="ARBA00022016"/>
    </source>
</evidence>
<dbReference type="GO" id="GO:0004252">
    <property type="term" value="F:serine-type endopeptidase activity"/>
    <property type="evidence" value="ECO:0007669"/>
    <property type="project" value="UniProtKB-UniRule"/>
</dbReference>
<evidence type="ECO:0000256" key="5">
    <source>
        <dbReference type="ARBA" id="ARBA00022670"/>
    </source>
</evidence>
<keyword evidence="10 15" id="KW-0067">ATP-binding</keyword>
<feature type="compositionally biased region" description="Acidic residues" evidence="16">
    <location>
        <begin position="50"/>
        <end position="69"/>
    </location>
</feature>
<dbReference type="PRINTS" id="PR00830">
    <property type="entry name" value="ENDOLAPTASE"/>
</dbReference>
<dbReference type="OrthoDB" id="64652at2157"/>
<dbReference type="InterPro" id="IPR004663">
    <property type="entry name" value="Lon_arc"/>
</dbReference>
<evidence type="ECO:0000256" key="1">
    <source>
        <dbReference type="ARBA" id="ARBA00004651"/>
    </source>
</evidence>
<gene>
    <name evidence="18" type="ORF">DV733_04150</name>
</gene>
<keyword evidence="19" id="KW-1185">Reference proteome</keyword>
<keyword evidence="7 15" id="KW-0547">Nucleotide-binding</keyword>
<feature type="compositionally biased region" description="Acidic residues" evidence="16">
    <location>
        <begin position="87"/>
        <end position="121"/>
    </location>
</feature>
<dbReference type="RefSeq" id="WP_049993925.1">
    <property type="nucleotide sequence ID" value="NZ_CP031310.1"/>
</dbReference>
<dbReference type="InterPro" id="IPR000523">
    <property type="entry name" value="Mg_chelatse_chII-like_cat_dom"/>
</dbReference>
<evidence type="ECO:0000256" key="11">
    <source>
        <dbReference type="ARBA" id="ARBA00022989"/>
    </source>
</evidence>
<feature type="transmembrane region" description="Helical" evidence="15">
    <location>
        <begin position="235"/>
        <end position="268"/>
    </location>
</feature>
<dbReference type="PANTHER" id="PTHR10046">
    <property type="entry name" value="ATP DEPENDENT LON PROTEASE FAMILY MEMBER"/>
    <property type="match status" value="1"/>
</dbReference>
<dbReference type="GO" id="GO:0005524">
    <property type="term" value="F:ATP binding"/>
    <property type="evidence" value="ECO:0007669"/>
    <property type="project" value="UniProtKB-UniRule"/>
</dbReference>
<keyword evidence="5 14" id="KW-0645">Protease</keyword>
<feature type="domain" description="Lon proteolytic" evidence="17">
    <location>
        <begin position="535"/>
        <end position="712"/>
    </location>
</feature>
<dbReference type="STRING" id="1457250.GCA_000755225_03132"/>
<dbReference type="InterPro" id="IPR020568">
    <property type="entry name" value="Ribosomal_Su5_D2-typ_SF"/>
</dbReference>
<sequence>MSDHNDTDDTPDADRDEAATSADSESERAVQDEEAQSSPPAASGGGEDTAGADDEPTIEGLLDGDEPVEADSATGGESDPATNGDADATDDDESPSTADDDLGSDVTVDGEESFEGDEDDILGGLNVKTTEEIEVPDRLVDQVIGQDHARDIVKKAAKQRRHVMMIGSPGTGKSMLAKAMSQLLPKEDLQDVLVYHNPDDGNEPKVRTVPAGKGEQIVDAHKEEARKRNQMRSFLMWIIIAIVIGYALFFAGSLLLGILAAGIIYLAFRYGARGSDAMIPNLLVNASGQQTAPFEDATGAHAGALLGDVRHDPFQSGGMETPSHDRVEAGAIHKANKGVLFIDEMNTLDIRSQQKLMTAIQEGEFSITGQSERSSGAMVQTEPVPTDFIMVAAGNLDAMENMHPALRSRIKGYGYEVYMDDTIEDEPEMRRKYARFVAQEVEKDGRLPHFTENAVEEVILEARRRAGRKGHLTLKLRDLGGLVRVAGDIARAEDKEYTTREDVLQAKRRSRSIEQQLADNYIERRKDYELTVSEGSVIGRVNGLAVMGEDSGIVMPVMAEVTPSQGPGEVIATGKLQEIAEEAVQNVSAIIKKFSDEDISEKDIHIQFVQSYEGVEGDSASVTVATAVISALEDVPVEQDVAMTGSLSVRGDVLPVGGVTHKIEAAAKAGIDRVIIPAANEQDVMIEDEYKEQIEIIPVQHLSEVLEVALAGEPEKDSLVDRLKSITGQALERQVGRSGSPSPN</sequence>
<comment type="function">
    <text evidence="15">ATP-dependent serine protease that mediates the selective degradation of mutant and abnormal proteins as well as certain short-lived regulatory proteins. Degrades polypeptides processively.</text>
</comment>
<keyword evidence="8 14" id="KW-0378">Hydrolase</keyword>
<dbReference type="GO" id="GO:0005886">
    <property type="term" value="C:plasma membrane"/>
    <property type="evidence" value="ECO:0007669"/>
    <property type="project" value="UniProtKB-SubCell"/>
</dbReference>
<dbReference type="SUPFAM" id="SSF54211">
    <property type="entry name" value="Ribosomal protein S5 domain 2-like"/>
    <property type="match status" value="1"/>
</dbReference>
<dbReference type="Gene3D" id="1.10.8.60">
    <property type="match status" value="1"/>
</dbReference>
<evidence type="ECO:0000256" key="2">
    <source>
        <dbReference type="ARBA" id="ARBA00009579"/>
    </source>
</evidence>
<dbReference type="Proteomes" id="UP000296706">
    <property type="component" value="Chromosome"/>
</dbReference>
<dbReference type="GO" id="GO:0006508">
    <property type="term" value="P:proteolysis"/>
    <property type="evidence" value="ECO:0007669"/>
    <property type="project" value="UniProtKB-KW"/>
</dbReference>
<evidence type="ECO:0000256" key="12">
    <source>
        <dbReference type="ARBA" id="ARBA00023136"/>
    </source>
</evidence>
<evidence type="ECO:0000256" key="10">
    <source>
        <dbReference type="ARBA" id="ARBA00022840"/>
    </source>
</evidence>
<dbReference type="Pfam" id="PF01078">
    <property type="entry name" value="Mg_chelatase"/>
    <property type="match status" value="1"/>
</dbReference>
<evidence type="ECO:0000256" key="15">
    <source>
        <dbReference type="RuleBase" id="RU369001"/>
    </source>
</evidence>
<evidence type="ECO:0000256" key="13">
    <source>
        <dbReference type="ARBA" id="ARBA00026070"/>
    </source>
</evidence>
<dbReference type="InterPro" id="IPR002078">
    <property type="entry name" value="Sigma_54_int"/>
</dbReference>
<comment type="subcellular location">
    <subcellularLocation>
        <location evidence="1 15">Cell membrane</location>
        <topology evidence="1 15">Multi-pass membrane protein</topology>
    </subcellularLocation>
</comment>
<feature type="region of interest" description="Disordered" evidence="16">
    <location>
        <begin position="1"/>
        <end position="128"/>
    </location>
</feature>